<dbReference type="Proteomes" id="UP001269375">
    <property type="component" value="Unassembled WGS sequence"/>
</dbReference>
<evidence type="ECO:0000313" key="1">
    <source>
        <dbReference type="EMBL" id="MDR5895348.1"/>
    </source>
</evidence>
<dbReference type="EMBL" id="JARWAO010000002">
    <property type="protein sequence ID" value="MDR5895348.1"/>
    <property type="molecule type" value="Genomic_DNA"/>
</dbReference>
<comment type="caution">
    <text evidence="1">The sequence shown here is derived from an EMBL/GenBank/DDBJ whole genome shotgun (WGS) entry which is preliminary data.</text>
</comment>
<dbReference type="RefSeq" id="WP_251590973.1">
    <property type="nucleotide sequence ID" value="NZ_JAMLJI010000001.1"/>
</dbReference>
<accession>A0ABU1GVG9</accession>
<sequence length="1114" mass="124811">MSQFCFGCAGWLRVFLQRRGLDAPDQRSLYEYHCSYEEYLELRQLLKKLGSFDATLSDLGASACLVIYCSEWYRREYQRHHGWSWYPVWQTLGYRLSPADLSKSIPAGLERYWKRPIHLYDSDRRDFLGTLFSEGGLPFQALREGGSRFQMLFDRVLKNYEEGHLIGYSTAQLIKTHLEKLNVPKVFFSLNSVELMAHMADRLVSLVRDYDLAQVQEPVARLNAMSPQWRELFPLPLDNETGTELLNGLLKTATVETRRRRKSFGGWSCHHIWHDTNPDELKVHISMPPEVVFHLSSQPSTTRFELAIFEEDTVLAGLGPGYAQIDQGVARIRLRLREVIAVRRDCSVPLSLVAMAGGLILGSLPIEGSAVGLGEVPVGFEWNEDRWKLCGQASFSTPSEEVLVVLPVDGGLQTIDGSSEAQLIGEPTIRALPVLKVRGKGEFRVTTQDESTFYRLRTGHVLGARLGVTLTGTELGWSTRPTNTFTGLPRVQWAGAASELTAQGGELLVGGCPAGAGVLQESFGAQYVSVRNRSGDILLRQKVGVLPADFRVELKGGDSPKHGCVLIFTKHRCIFQVAQEALGVRQFKKDNHIELQLSADGLPPTRLRLLVTPNLGADPIELDLPFPGSGCVAVNKDSTPLPRDICIDDLLGARLYLYPRPGVATTFNLNLGLLGGAARNAHHRWSYSVSGRPVEVRLFNIQDQILDLLSLKAGIDQVVDLRVSAQGYETIFRIRKYASELFYDAGRQVLGLHTYLRSAVCEFEPALMLLHEPMRSTIDLLPRTSEGIATGEFEVPTRVEKDGPWLIVPKAGSPASFRPLFIPGGWERPCDDGLTQTLQKAVLAFDLVSTVNSFTPVLDAMATNPMHSGWQFLRSLYDSYGYLPLATFEVWKSLVAHPKALVMALFKFEADPEFLVRLEGEFPVLWELLPIEDVRNSVSCFRDFMLGKGVSEEALQGILGRMMGRISDIFTSYGEDVQRYLAGRPLGPDVHLPQEAINFAVQRWYMELIRGRSEAQWPEYGGRGLQAWHARQHGSVICFDVEMGYRYSVVYFPVFAAAVANGQAKLSDVFDDVSEAVFFLRQVRDFDKSWFNVIYQQSLLRNAMNKDKAMPDNE</sequence>
<dbReference type="NCBIfam" id="NF038336">
    <property type="entry name" value="YjiT_fam"/>
    <property type="match status" value="1"/>
</dbReference>
<name>A0ABU1GVG9_9GAMM</name>
<keyword evidence="2" id="KW-1185">Reference proteome</keyword>
<evidence type="ECO:0000313" key="2">
    <source>
        <dbReference type="Proteomes" id="UP001269375"/>
    </source>
</evidence>
<gene>
    <name evidence="1" type="ORF">QC825_04560</name>
</gene>
<reference evidence="1 2" key="1">
    <citation type="submission" date="2023-04" db="EMBL/GenBank/DDBJ databases">
        <title>A long-awaited taxogenomic arrangement of the family Halomonadaceae.</title>
        <authorList>
            <person name="De La Haba R."/>
            <person name="Chuvochina M."/>
            <person name="Wittouck S."/>
            <person name="Arahal D.R."/>
            <person name="Sanchez-Porro C."/>
            <person name="Hugenholtz P."/>
            <person name="Ventosa A."/>
        </authorList>
    </citation>
    <scope>NUCLEOTIDE SEQUENCE [LARGE SCALE GENOMIC DNA]</scope>
    <source>
        <strain evidence="1 2">DSM 22428</strain>
    </source>
</reference>
<dbReference type="InterPro" id="IPR047879">
    <property type="entry name" value="YjiT"/>
</dbReference>
<proteinExistence type="predicted"/>
<organism evidence="1 2">
    <name type="scientific">Larsenimonas suaedae</name>
    <dbReference type="NCBI Taxonomy" id="1851019"/>
    <lineage>
        <taxon>Bacteria</taxon>
        <taxon>Pseudomonadati</taxon>
        <taxon>Pseudomonadota</taxon>
        <taxon>Gammaproteobacteria</taxon>
        <taxon>Oceanospirillales</taxon>
        <taxon>Halomonadaceae</taxon>
        <taxon>Larsenimonas</taxon>
    </lineage>
</organism>
<protein>
    <submittedName>
        <fullName evidence="1">STY4851/ECs_5259 family protein</fullName>
    </submittedName>
</protein>